<evidence type="ECO:0000256" key="1">
    <source>
        <dbReference type="ARBA" id="ARBA00004123"/>
    </source>
</evidence>
<dbReference type="SUPFAM" id="SSF140576">
    <property type="entry name" value="HIV integrase-binding domain"/>
    <property type="match status" value="1"/>
</dbReference>
<evidence type="ECO:0000313" key="7">
    <source>
        <dbReference type="EMBL" id="JAC87578.1"/>
    </source>
</evidence>
<dbReference type="Gene3D" id="1.20.930.10">
    <property type="entry name" value="Conserved domain common to transcription factors TFIIS, elongin A, CRSP70"/>
    <property type="match status" value="1"/>
</dbReference>
<dbReference type="InterPro" id="IPR036218">
    <property type="entry name" value="HIVI-bd_sf"/>
</dbReference>
<comment type="subcellular location">
    <subcellularLocation>
        <location evidence="1">Nucleus</location>
    </subcellularLocation>
</comment>
<dbReference type="Gene3D" id="2.30.30.140">
    <property type="match status" value="1"/>
</dbReference>
<keyword evidence="3" id="KW-0175">Coiled coil</keyword>
<feature type="domain" description="PWWP" evidence="6">
    <location>
        <begin position="10"/>
        <end position="65"/>
    </location>
</feature>
<dbReference type="SUPFAM" id="SSF63748">
    <property type="entry name" value="Tudor/PWWP/MBT"/>
    <property type="match status" value="1"/>
</dbReference>
<dbReference type="PROSITE" id="PS50812">
    <property type="entry name" value="PWWP"/>
    <property type="match status" value="1"/>
</dbReference>
<dbReference type="Pfam" id="PF11467">
    <property type="entry name" value="LEDGF"/>
    <property type="match status" value="1"/>
</dbReference>
<dbReference type="InterPro" id="IPR000313">
    <property type="entry name" value="PWWP_dom"/>
</dbReference>
<dbReference type="GO" id="GO:0005634">
    <property type="term" value="C:nucleus"/>
    <property type="evidence" value="ECO:0007669"/>
    <property type="project" value="UniProtKB-SubCell"/>
</dbReference>
<comment type="similarity">
    <text evidence="2">Belongs to the HDGF family.</text>
</comment>
<dbReference type="SMART" id="SM00293">
    <property type="entry name" value="PWWP"/>
    <property type="match status" value="1"/>
</dbReference>
<dbReference type="CDD" id="cd05834">
    <property type="entry name" value="PWWP_HRP"/>
    <property type="match status" value="1"/>
</dbReference>
<sequence length="479" mass="55087">MFKTKPKFAPGGKVFAKVRGYPPWPARIEGLADETPNKMRYHVYFYGTGETAVIKAEDVFSFVENKARFGKPKKQKYFTEALLQIEAELSPEEVKLANELVEKHASKQTNVDKSDDQDTATTNVTDTSKTTTAPRRSSTSSKPQKQQASSPSPIVVPTPPTTNKLKDKKRKAEDIPEDPETKKLRSSAPTNVTEADTTSNKVSPEVMSRSGRKIKPKRFADFEDNTSEDGSKPIKLGKSKDDDEKEDSIDDSEDYIFASINESEKVKIPLKLNRPDFSDEKSAELWDDMVLKYANSLKKRIESGEKMSDLQEIMNEWTAMKSFEFNKDRAPEEDKQKYEFLHTESLLLEIDINIKSALNLQKAQPDKCIALLDKLNELKITPLMLKKHPELVHTIKKMRKYVGNIHRWNMTEEELEAFKESAGRIRVKSEHIYNKFKSLFLNPDINNFWEFFNKEVERFQEKTRSMSLHQLFSIVQEPE</sequence>
<evidence type="ECO:0000256" key="4">
    <source>
        <dbReference type="ARBA" id="ARBA00023242"/>
    </source>
</evidence>
<keyword evidence="4" id="KW-0539">Nucleus</keyword>
<dbReference type="Pfam" id="PF00855">
    <property type="entry name" value="PWWP"/>
    <property type="match status" value="1"/>
</dbReference>
<dbReference type="AlphaFoldDB" id="A0A069DTZ3"/>
<accession>A0A069DTZ3</accession>
<dbReference type="InterPro" id="IPR021567">
    <property type="entry name" value="LEDGF_IBD"/>
</dbReference>
<protein>
    <submittedName>
        <fullName evidence="7">Putative hepatoma-derived growth factor</fullName>
    </submittedName>
</protein>
<evidence type="ECO:0000259" key="6">
    <source>
        <dbReference type="PROSITE" id="PS50812"/>
    </source>
</evidence>
<organism evidence="7">
    <name type="scientific">Panstrongylus megistus</name>
    <dbReference type="NCBI Taxonomy" id="65343"/>
    <lineage>
        <taxon>Eukaryota</taxon>
        <taxon>Metazoa</taxon>
        <taxon>Ecdysozoa</taxon>
        <taxon>Arthropoda</taxon>
        <taxon>Hexapoda</taxon>
        <taxon>Insecta</taxon>
        <taxon>Pterygota</taxon>
        <taxon>Neoptera</taxon>
        <taxon>Paraneoptera</taxon>
        <taxon>Hemiptera</taxon>
        <taxon>Heteroptera</taxon>
        <taxon>Panheteroptera</taxon>
        <taxon>Cimicomorpha</taxon>
        <taxon>Reduviidae</taxon>
        <taxon>Triatominae</taxon>
        <taxon>Panstrongylus</taxon>
    </lineage>
</organism>
<name>A0A069DTZ3_9HEMI</name>
<dbReference type="InterPro" id="IPR035441">
    <property type="entry name" value="TFIIS/LEDGF_dom_sf"/>
</dbReference>
<feature type="region of interest" description="Disordered" evidence="5">
    <location>
        <begin position="106"/>
        <end position="250"/>
    </location>
</feature>
<feature type="compositionally biased region" description="Polar residues" evidence="5">
    <location>
        <begin position="187"/>
        <end position="202"/>
    </location>
</feature>
<dbReference type="EMBL" id="GBGD01001311">
    <property type="protein sequence ID" value="JAC87578.1"/>
    <property type="molecule type" value="mRNA"/>
</dbReference>
<dbReference type="PANTHER" id="PTHR12550">
    <property type="entry name" value="HEPATOMA-DERIVED GROWTH FACTOR-RELATED"/>
    <property type="match status" value="1"/>
</dbReference>
<feature type="compositionally biased region" description="Low complexity" evidence="5">
    <location>
        <begin position="119"/>
        <end position="153"/>
    </location>
</feature>
<evidence type="ECO:0000256" key="5">
    <source>
        <dbReference type="SAM" id="MobiDB-lite"/>
    </source>
</evidence>
<evidence type="ECO:0000256" key="3">
    <source>
        <dbReference type="ARBA" id="ARBA00023054"/>
    </source>
</evidence>
<proteinExistence type="evidence at transcript level"/>
<feature type="compositionally biased region" description="Basic and acidic residues" evidence="5">
    <location>
        <begin position="170"/>
        <end position="183"/>
    </location>
</feature>
<dbReference type="PANTHER" id="PTHR12550:SF70">
    <property type="entry name" value="JIL-1 ANCHORING AND STABILIZING PROTEIN, ISOFORM A"/>
    <property type="match status" value="1"/>
</dbReference>
<evidence type="ECO:0000256" key="2">
    <source>
        <dbReference type="ARBA" id="ARBA00005309"/>
    </source>
</evidence>
<reference evidence="7" key="1">
    <citation type="journal article" date="2015" name="J. Med. Entomol.">
        <title>A Deep Insight Into the Sialotranscriptome of the Chagas Disease Vector, Panstrongylus megistus (Hemiptera: Heteroptera).</title>
        <authorList>
            <person name="Ribeiro J.M."/>
            <person name="Schwarz A."/>
            <person name="Francischetti I.M."/>
        </authorList>
    </citation>
    <scope>NUCLEOTIDE SEQUENCE</scope>
    <source>
        <tissue evidence="7">Salivary glands</tissue>
    </source>
</reference>
<feature type="compositionally biased region" description="Basic and acidic residues" evidence="5">
    <location>
        <begin position="106"/>
        <end position="116"/>
    </location>
</feature>